<dbReference type="PANTHER" id="PTHR10277">
    <property type="entry name" value="HOMOCITRATE SYNTHASE-RELATED"/>
    <property type="match status" value="1"/>
</dbReference>
<keyword evidence="5" id="KW-1185">Reference proteome</keyword>
<dbReference type="InterPro" id="IPR054691">
    <property type="entry name" value="LeuA/HCS_post-cat"/>
</dbReference>
<dbReference type="EMBL" id="JANAVB010033618">
    <property type="protein sequence ID" value="KAJ6808065.1"/>
    <property type="molecule type" value="Genomic_DNA"/>
</dbReference>
<dbReference type="Pfam" id="PF22617">
    <property type="entry name" value="HCS_D2"/>
    <property type="match status" value="1"/>
</dbReference>
<dbReference type="Gene3D" id="1.10.238.260">
    <property type="match status" value="1"/>
</dbReference>
<name>A0AAX6GGY2_IRIPA</name>
<evidence type="ECO:0000256" key="1">
    <source>
        <dbReference type="ARBA" id="ARBA00022679"/>
    </source>
</evidence>
<keyword evidence="1" id="KW-0808">Transferase</keyword>
<proteinExistence type="predicted"/>
<dbReference type="GO" id="GO:0009507">
    <property type="term" value="C:chloroplast"/>
    <property type="evidence" value="ECO:0007669"/>
    <property type="project" value="TreeGrafter"/>
</dbReference>
<evidence type="ECO:0000259" key="2">
    <source>
        <dbReference type="Pfam" id="PF22617"/>
    </source>
</evidence>
<dbReference type="GO" id="GO:0009098">
    <property type="term" value="P:L-leucine biosynthetic process"/>
    <property type="evidence" value="ECO:0007669"/>
    <property type="project" value="TreeGrafter"/>
</dbReference>
<organism evidence="4 5">
    <name type="scientific">Iris pallida</name>
    <name type="common">Sweet iris</name>
    <dbReference type="NCBI Taxonomy" id="29817"/>
    <lineage>
        <taxon>Eukaryota</taxon>
        <taxon>Viridiplantae</taxon>
        <taxon>Streptophyta</taxon>
        <taxon>Embryophyta</taxon>
        <taxon>Tracheophyta</taxon>
        <taxon>Spermatophyta</taxon>
        <taxon>Magnoliopsida</taxon>
        <taxon>Liliopsida</taxon>
        <taxon>Asparagales</taxon>
        <taxon>Iridaceae</taxon>
        <taxon>Iridoideae</taxon>
        <taxon>Irideae</taxon>
        <taxon>Iris</taxon>
    </lineage>
</organism>
<dbReference type="Proteomes" id="UP001140949">
    <property type="component" value="Unassembled WGS sequence"/>
</dbReference>
<protein>
    <submittedName>
        <fullName evidence="4">2-isopropylmalate synthase A-like</fullName>
    </submittedName>
</protein>
<evidence type="ECO:0000313" key="4">
    <source>
        <dbReference type="EMBL" id="KAJ6827578.1"/>
    </source>
</evidence>
<reference evidence="4" key="1">
    <citation type="journal article" date="2023" name="GigaByte">
        <title>Genome assembly of the bearded iris, Iris pallida Lam.</title>
        <authorList>
            <person name="Bruccoleri R.E."/>
            <person name="Oakeley E.J."/>
            <person name="Faust A.M.E."/>
            <person name="Altorfer M."/>
            <person name="Dessus-Babus S."/>
            <person name="Burckhardt D."/>
            <person name="Oertli M."/>
            <person name="Naumann U."/>
            <person name="Petersen F."/>
            <person name="Wong J."/>
        </authorList>
    </citation>
    <scope>NUCLEOTIDE SEQUENCE</scope>
    <source>
        <strain evidence="4">GSM-AAB239-AS_SAM_17_03QT</strain>
    </source>
</reference>
<dbReference type="GO" id="GO:0003852">
    <property type="term" value="F:2-isopropylmalate synthase activity"/>
    <property type="evidence" value="ECO:0007669"/>
    <property type="project" value="TreeGrafter"/>
</dbReference>
<gene>
    <name evidence="4" type="ORF">M6B38_126530</name>
    <name evidence="3" type="ORF">M6B38_168750</name>
</gene>
<sequence length="160" mass="17788">MSRKGHLKVLAHAFIDPRRKGLRRGPGPAAMGVPRHRLVVGWAGVLCYGRNLVCHGHKIPQGSNWRALYGDQHETYFYVKQDEYTGLVIQPHEAIVGANAFAHESGIHQDGMLKFKGTYEIMSPDDIGLSRSNESAIVLGKLRVQNCFWSCRTSGNFGKS</sequence>
<dbReference type="PANTHER" id="PTHR10277:SF9">
    <property type="entry name" value="2-ISOPROPYLMALATE SYNTHASE 1, CHLOROPLASTIC-RELATED"/>
    <property type="match status" value="1"/>
</dbReference>
<evidence type="ECO:0000313" key="5">
    <source>
        <dbReference type="Proteomes" id="UP001140949"/>
    </source>
</evidence>
<accession>A0AAX6GGY2</accession>
<dbReference type="EMBL" id="JANAVB010020009">
    <property type="protein sequence ID" value="KAJ6827578.1"/>
    <property type="molecule type" value="Genomic_DNA"/>
</dbReference>
<reference evidence="4" key="2">
    <citation type="submission" date="2023-04" db="EMBL/GenBank/DDBJ databases">
        <authorList>
            <person name="Bruccoleri R.E."/>
            <person name="Oakeley E.J."/>
            <person name="Faust A.-M."/>
            <person name="Dessus-Babus S."/>
            <person name="Altorfer M."/>
            <person name="Burckhardt D."/>
            <person name="Oertli M."/>
            <person name="Naumann U."/>
            <person name="Petersen F."/>
            <person name="Wong J."/>
        </authorList>
    </citation>
    <scope>NUCLEOTIDE SEQUENCE</scope>
    <source>
        <strain evidence="4">GSM-AAB239-AS_SAM_17_03QT</strain>
        <tissue evidence="4">Leaf</tissue>
    </source>
</reference>
<dbReference type="InterPro" id="IPR050073">
    <property type="entry name" value="2-IPM_HCS-like"/>
</dbReference>
<dbReference type="AlphaFoldDB" id="A0AAX6GGY2"/>
<evidence type="ECO:0000313" key="3">
    <source>
        <dbReference type="EMBL" id="KAJ6808065.1"/>
    </source>
</evidence>
<comment type="caution">
    <text evidence="4">The sequence shown here is derived from an EMBL/GenBank/DDBJ whole genome shotgun (WGS) entry which is preliminary data.</text>
</comment>
<feature type="domain" description="2-isopropylmalate synthase/homocitrate synthase post-catalytic" evidence="2">
    <location>
        <begin position="95"/>
        <end position="134"/>
    </location>
</feature>